<evidence type="ECO:0000256" key="1">
    <source>
        <dbReference type="ARBA" id="ARBA00022737"/>
    </source>
</evidence>
<feature type="region of interest" description="Disordered" evidence="4">
    <location>
        <begin position="1289"/>
        <end position="1353"/>
    </location>
</feature>
<evidence type="ECO:0000313" key="7">
    <source>
        <dbReference type="Proteomes" id="UP001323405"/>
    </source>
</evidence>
<dbReference type="InterPro" id="IPR002110">
    <property type="entry name" value="Ankyrin_rpt"/>
</dbReference>
<dbReference type="GeneID" id="87913850"/>
<evidence type="ECO:0000256" key="3">
    <source>
        <dbReference type="PROSITE-ProRule" id="PRU00023"/>
    </source>
</evidence>
<feature type="compositionally biased region" description="Low complexity" evidence="4">
    <location>
        <begin position="1312"/>
        <end position="1330"/>
    </location>
</feature>
<name>A0ABR0G505_9PEZI</name>
<dbReference type="InterPro" id="IPR036770">
    <property type="entry name" value="Ankyrin_rpt-contain_sf"/>
</dbReference>
<dbReference type="RefSeq" id="XP_062739797.1">
    <property type="nucleotide sequence ID" value="XM_062893943.1"/>
</dbReference>
<dbReference type="Pfam" id="PF12796">
    <property type="entry name" value="Ank_2"/>
    <property type="match status" value="6"/>
</dbReference>
<dbReference type="Proteomes" id="UP001323405">
    <property type="component" value="Unassembled WGS sequence"/>
</dbReference>
<feature type="transmembrane region" description="Helical" evidence="5">
    <location>
        <begin position="1468"/>
        <end position="1489"/>
    </location>
</feature>
<protein>
    <recommendedName>
        <fullName evidence="8">Ankyrin repeat protein</fullName>
    </recommendedName>
</protein>
<reference evidence="6 7" key="1">
    <citation type="journal article" date="2023" name="bioRxiv">
        <title>High-quality genome assemblies of four members of thePodospora anserinaspecies complex.</title>
        <authorList>
            <person name="Ament-Velasquez S.L."/>
            <person name="Vogan A.A."/>
            <person name="Wallerman O."/>
            <person name="Hartmann F."/>
            <person name="Gautier V."/>
            <person name="Silar P."/>
            <person name="Giraud T."/>
            <person name="Johannesson H."/>
        </authorList>
    </citation>
    <scope>NUCLEOTIDE SEQUENCE [LARGE SCALE GENOMIC DNA]</scope>
    <source>
        <strain evidence="6 7">CBS 415.72m</strain>
    </source>
</reference>
<feature type="compositionally biased region" description="Basic and acidic residues" evidence="4">
    <location>
        <begin position="733"/>
        <end position="742"/>
    </location>
</feature>
<sequence length="1608" mass="181134">MASPHRGNETEKTHPLIEAAKANDFEKVKELLDQAEDVNVKDEAYYGQTAISWAAELGLLEVFKLLYEHGARLDILDVDGNSPVFWAMNKEYVNVIEYLLANIKEEDISHKYCAGRSMLFVATEYGSAEDVKRFVSSDSNVRDDDGLTPLMFAALYSRNAVSNAAALLEAGADPLLEDDEGRTAIYYACQRGKAELAKLLLDRVDGGFDVDGRGPEARPLIEAAKQGDVTMIQLLLERGPQLEFPDEQGKTPLYWAAKNGHIENICALIDAGADPYRLCRPPVPNGDWNLTAFAIAATNCEEKWHDFIHQDLKPDLTIRNDERGATAFHLAAYFGVEPAALQRMFAAGCLVDTPDMDGRTPLLLASERGHSSIVAILLEHGADTEVTDSRFNMTALMLAAANGRDQVVEQLIPVSKVDARDGEMATALHFAARSCSASTVEALIKAGPSLIDAPNSYGGSPLFWAANHDRPEAVQALIRAGADIYMVDVNGRPAISFCIHNLNMIKAFVDEEREQPAPGNKETPRVRAIELALRYACDEEEYSGSRSPIFPLDSTDDEVYLKAVDGNGRNLVSWVAQYGHSLEMEKLCKKPNLDFRTADDQGRTPLHWVAQNKITSATETVMMVRSLLDLGVSRDSRDKAGRTPLSYAAETGLLEVMQLLVRKGAEEDSQDNNKRTVLSWAAAGGHEDCVRYLLSVKSVRPDSKDVDGRTPLSWAAGMGRLEVVKMLLARRDWKGPGEDSHNGRSKKGASATNEAAVDINSRDNKSQTPLWYAADNQHLPVFETLLLYGAKSGIKDNKGRLLKDYLDERIQKDSVSETRTLRTMFGKLNPSGFLWREPSTMTTRVDSEFSATLLYYSKDNLEIHTPTVASILQGKRPPSREDMACVWTHLPANNMRWVEVLMAKHYEAFGEGWRANVVLKPRLWEQHQHKSQDGQYHARFMRPACRPFAFPEEDPTEQGLVLFMPYLHWEQEEEQRKLKDVLVKKSEAKKKIFPTEDAAKEYRRNLVRTALDDRSLCGTEKLYWAYLDEEHPLHGRRTLDQFYYHTLADTEKRDQDQTSLRYFNERRQTLHSKESEDLKPTITMVDQLWMWVLPKCGKSPRTIITAFPQRSNRMTTKTSKIMTSLVSNIFDRFREQSAKGDASVDELAKIIVAECARIYFDPMSNRNELVQFVEIYRTSIGEITEDETNRFLSFQNNIPTADEEQPDASSDNKAGESKALSSHAEFDEVPKKLNAMIDIKADIEDLRKIKDIRDELHIISSIFHIQKNIVETLDHILEDFEEQRNTVILEQERNLGPPPPFRRRDDSRAFSRRTVSPPFRRRSSSPPFRRGNPYPPSRGFRSPSRRRTPDIIYNNAGIEQDSDRQKYHSPMLEVVTRNIAEVVRLEKFAERAIQAIEQLLDLKHKQANLQLTRGIYKINDENDRQGKTIMYFTVATIIFLPLSFMASFLTIEVEEFPRGDTGNLSLKFVLIIIFSISVGLIIPSVFLAFNLDKRTRDQRWQNLLNSFKEIMGLTVRSTSDGLKAGKSWVKRRGDRAVKTKQRDPEIGGGVTLVGVDNSQFRSGVENRDGDVGQKGVTVTTVIGSGGLHKRQEAKATSHVGSSTTDGIK</sequence>
<feature type="repeat" description="ANK" evidence="3">
    <location>
        <begin position="11"/>
        <end position="43"/>
    </location>
</feature>
<feature type="repeat" description="ANK" evidence="3">
    <location>
        <begin position="707"/>
        <end position="728"/>
    </location>
</feature>
<dbReference type="PANTHER" id="PTHR24126:SF14">
    <property type="entry name" value="ANK_REP_REGION DOMAIN-CONTAINING PROTEIN"/>
    <property type="match status" value="1"/>
</dbReference>
<feature type="repeat" description="ANK" evidence="3">
    <location>
        <begin position="215"/>
        <end position="247"/>
    </location>
</feature>
<dbReference type="SUPFAM" id="SSF48403">
    <property type="entry name" value="Ankyrin repeat"/>
    <property type="match status" value="3"/>
</dbReference>
<evidence type="ECO:0000256" key="2">
    <source>
        <dbReference type="ARBA" id="ARBA00023043"/>
    </source>
</evidence>
<proteinExistence type="predicted"/>
<dbReference type="SUPFAM" id="SSF140860">
    <property type="entry name" value="Pseudo ankyrin repeat-like"/>
    <property type="match status" value="1"/>
</dbReference>
<keyword evidence="7" id="KW-1185">Reference proteome</keyword>
<dbReference type="PANTHER" id="PTHR24126">
    <property type="entry name" value="ANKYRIN REPEAT, PH AND SEC7 DOMAIN CONTAINING PROTEIN SECG-RELATED"/>
    <property type="match status" value="1"/>
</dbReference>
<evidence type="ECO:0000256" key="5">
    <source>
        <dbReference type="SAM" id="Phobius"/>
    </source>
</evidence>
<feature type="repeat" description="ANK" evidence="3">
    <location>
        <begin position="765"/>
        <end position="797"/>
    </location>
</feature>
<organism evidence="6 7">
    <name type="scientific">Podospora pseudocomata</name>
    <dbReference type="NCBI Taxonomy" id="2093779"/>
    <lineage>
        <taxon>Eukaryota</taxon>
        <taxon>Fungi</taxon>
        <taxon>Dikarya</taxon>
        <taxon>Ascomycota</taxon>
        <taxon>Pezizomycotina</taxon>
        <taxon>Sordariomycetes</taxon>
        <taxon>Sordariomycetidae</taxon>
        <taxon>Sordariales</taxon>
        <taxon>Podosporaceae</taxon>
        <taxon>Podospora</taxon>
    </lineage>
</organism>
<evidence type="ECO:0000313" key="6">
    <source>
        <dbReference type="EMBL" id="KAK4650822.1"/>
    </source>
</evidence>
<comment type="caution">
    <text evidence="6">The sequence shown here is derived from an EMBL/GenBank/DDBJ whole genome shotgun (WGS) entry which is preliminary data.</text>
</comment>
<feature type="region of interest" description="Disordered" evidence="4">
    <location>
        <begin position="1200"/>
        <end position="1223"/>
    </location>
</feature>
<feature type="region of interest" description="Disordered" evidence="4">
    <location>
        <begin position="733"/>
        <end position="755"/>
    </location>
</feature>
<feature type="repeat" description="ANK" evidence="3">
    <location>
        <begin position="180"/>
        <end position="203"/>
    </location>
</feature>
<keyword evidence="5" id="KW-0472">Membrane</keyword>
<feature type="repeat" description="ANK" evidence="3">
    <location>
        <begin position="640"/>
        <end position="672"/>
    </location>
</feature>
<evidence type="ECO:0008006" key="8">
    <source>
        <dbReference type="Google" id="ProtNLM"/>
    </source>
</evidence>
<feature type="repeat" description="ANK" evidence="3">
    <location>
        <begin position="357"/>
        <end position="389"/>
    </location>
</feature>
<feature type="region of interest" description="Disordered" evidence="4">
    <location>
        <begin position="1584"/>
        <end position="1608"/>
    </location>
</feature>
<evidence type="ECO:0000256" key="4">
    <source>
        <dbReference type="SAM" id="MobiDB-lite"/>
    </source>
</evidence>
<feature type="transmembrane region" description="Helical" evidence="5">
    <location>
        <begin position="1429"/>
        <end position="1448"/>
    </location>
</feature>
<feature type="repeat" description="ANK" evidence="3">
    <location>
        <begin position="601"/>
        <end position="639"/>
    </location>
</feature>
<dbReference type="Gene3D" id="1.25.40.20">
    <property type="entry name" value="Ankyrin repeat-containing domain"/>
    <property type="match status" value="6"/>
</dbReference>
<accession>A0ABR0G505</accession>
<keyword evidence="1" id="KW-0677">Repeat</keyword>
<feature type="repeat" description="ANK" evidence="3">
    <location>
        <begin position="248"/>
        <end position="274"/>
    </location>
</feature>
<gene>
    <name evidence="6" type="ORF">QC762_710930</name>
</gene>
<keyword evidence="5" id="KW-0812">Transmembrane</keyword>
<dbReference type="Gene3D" id="1.20.58.340">
    <property type="entry name" value="Magnesium transport protein CorA, transmembrane region"/>
    <property type="match status" value="1"/>
</dbReference>
<feature type="compositionally biased region" description="Polar residues" evidence="4">
    <location>
        <begin position="1598"/>
        <end position="1608"/>
    </location>
</feature>
<dbReference type="PROSITE" id="PS50297">
    <property type="entry name" value="ANK_REP_REGION"/>
    <property type="match status" value="7"/>
</dbReference>
<dbReference type="SMART" id="SM00248">
    <property type="entry name" value="ANK"/>
    <property type="match status" value="18"/>
</dbReference>
<feature type="repeat" description="ANK" evidence="3">
    <location>
        <begin position="145"/>
        <end position="179"/>
    </location>
</feature>
<feature type="repeat" description="ANK" evidence="3">
    <location>
        <begin position="457"/>
        <end position="489"/>
    </location>
</feature>
<keyword evidence="5" id="KW-1133">Transmembrane helix</keyword>
<dbReference type="EMBL" id="JAFFHA010000009">
    <property type="protein sequence ID" value="KAK4650822.1"/>
    <property type="molecule type" value="Genomic_DNA"/>
</dbReference>
<keyword evidence="2 3" id="KW-0040">ANK repeat</keyword>
<feature type="repeat" description="ANK" evidence="3">
    <location>
        <begin position="46"/>
        <end position="78"/>
    </location>
</feature>
<dbReference type="PRINTS" id="PR01415">
    <property type="entry name" value="ANKYRIN"/>
</dbReference>
<dbReference type="PROSITE" id="PS50088">
    <property type="entry name" value="ANK_REPEAT"/>
    <property type="match status" value="12"/>
</dbReference>